<organism evidence="1 2">
    <name type="scientific">Uliginosibacterium flavum</name>
    <dbReference type="NCBI Taxonomy" id="1396831"/>
    <lineage>
        <taxon>Bacteria</taxon>
        <taxon>Pseudomonadati</taxon>
        <taxon>Pseudomonadota</taxon>
        <taxon>Betaproteobacteria</taxon>
        <taxon>Rhodocyclales</taxon>
        <taxon>Zoogloeaceae</taxon>
        <taxon>Uliginosibacterium</taxon>
    </lineage>
</organism>
<comment type="caution">
    <text evidence="1">The sequence shown here is derived from an EMBL/GenBank/DDBJ whole genome shotgun (WGS) entry which is preliminary data.</text>
</comment>
<reference evidence="1 2" key="1">
    <citation type="submission" date="2024-07" db="EMBL/GenBank/DDBJ databases">
        <title>Uliginosibacterium flavum JJ3220;KACC:17644.</title>
        <authorList>
            <person name="Kim M.K."/>
        </authorList>
    </citation>
    <scope>NUCLEOTIDE SEQUENCE [LARGE SCALE GENOMIC DNA]</scope>
    <source>
        <strain evidence="1 2">KACC:17644</strain>
    </source>
</reference>
<keyword evidence="2" id="KW-1185">Reference proteome</keyword>
<sequence length="148" mass="16156">MSGLQQFMWRGNIKWTELVTVAEGVVARWNTVTNFVTQNDAREHIWTVRHASVAMPFLVFNEDSLRGSAPRVGNPLPFLLLLGICVSRPGALELSFANGQKIDPAKFDLADLTNLLPDATHAAHRKLAALAMQPSPPPRLVPPPAAKG</sequence>
<gene>
    <name evidence="1" type="ORF">ABXR19_04235</name>
</gene>
<name>A0ABV2THI5_9RHOO</name>
<evidence type="ECO:0000313" key="2">
    <source>
        <dbReference type="Proteomes" id="UP001549691"/>
    </source>
</evidence>
<dbReference type="RefSeq" id="WP_354599845.1">
    <property type="nucleotide sequence ID" value="NZ_JBEWZI010000003.1"/>
</dbReference>
<proteinExistence type="predicted"/>
<protein>
    <submittedName>
        <fullName evidence="1">Uncharacterized protein</fullName>
    </submittedName>
</protein>
<accession>A0ABV2THI5</accession>
<evidence type="ECO:0000313" key="1">
    <source>
        <dbReference type="EMBL" id="MET7013385.1"/>
    </source>
</evidence>
<dbReference type="EMBL" id="JBEWZI010000003">
    <property type="protein sequence ID" value="MET7013385.1"/>
    <property type="molecule type" value="Genomic_DNA"/>
</dbReference>
<dbReference type="Proteomes" id="UP001549691">
    <property type="component" value="Unassembled WGS sequence"/>
</dbReference>